<dbReference type="Proteomes" id="UP000684084">
    <property type="component" value="Unassembled WGS sequence"/>
</dbReference>
<name>A0A2I1FDQ2_9GLOM</name>
<reference evidence="3" key="1">
    <citation type="submission" date="2020-05" db="EMBL/GenBank/DDBJ databases">
        <authorList>
            <person name="Rincon C."/>
            <person name="Sanders R I."/>
            <person name="Robbins C."/>
            <person name="Chaturvedi A."/>
        </authorList>
    </citation>
    <scope>NUCLEOTIDE SEQUENCE</scope>
    <source>
        <strain evidence="3">CHB12</strain>
    </source>
</reference>
<evidence type="ECO:0000256" key="1">
    <source>
        <dbReference type="SAM" id="Coils"/>
    </source>
</evidence>
<dbReference type="VEuPathDB" id="FungiDB:RhiirFUN_021013"/>
<evidence type="ECO:0000313" key="3">
    <source>
        <dbReference type="EMBL" id="CAB5369829.1"/>
    </source>
</evidence>
<comment type="caution">
    <text evidence="3">The sequence shown here is derived from an EMBL/GenBank/DDBJ whole genome shotgun (WGS) entry which is preliminary data.</text>
</comment>
<evidence type="ECO:0000313" key="4">
    <source>
        <dbReference type="Proteomes" id="UP000684084"/>
    </source>
</evidence>
<proteinExistence type="predicted"/>
<protein>
    <submittedName>
        <fullName evidence="3">Uncharacterized protein</fullName>
    </submittedName>
</protein>
<keyword evidence="1" id="KW-0175">Coiled coil</keyword>
<dbReference type="VEuPathDB" id="FungiDB:FUN_023191"/>
<feature type="region of interest" description="Disordered" evidence="2">
    <location>
        <begin position="180"/>
        <end position="202"/>
    </location>
</feature>
<sequence length="290" mass="34169">MEQTHKNVKKDRASRAKWSESAIKALFSFLLEHKNKLEELKYTRGATSNPGNIQLWKDAEAFLLTFNFENTYTSGNLFRRNLVNIQIANKWKNLVDNYKTQLAESKKSGGPPITIQYKEEIEAILNKDRPTLNPKSCIDSFEFSSRNEKKLNFHQENLVEKKQTETPYVIPKIGRRHKNKCENDDTDINFDDQSKKKSKKHGNNLGNILQYWIEQQGVKQIELDKRRKEKEKKEQDQRLELLHMKQQSDMMLFDILNNLSNSLNSLHMKKNQVNQVNHDDLNDLEFPQFD</sequence>
<feature type="coiled-coil region" evidence="1">
    <location>
        <begin position="218"/>
        <end position="245"/>
    </location>
</feature>
<accession>A0A2I1FDQ2</accession>
<dbReference type="VEuPathDB" id="FungiDB:RhiirA1_522016"/>
<evidence type="ECO:0000256" key="2">
    <source>
        <dbReference type="SAM" id="MobiDB-lite"/>
    </source>
</evidence>
<dbReference type="EMBL" id="CAGKOT010000027">
    <property type="protein sequence ID" value="CAB5369829.1"/>
    <property type="molecule type" value="Genomic_DNA"/>
</dbReference>
<dbReference type="AlphaFoldDB" id="A0A2I1FDQ2"/>
<dbReference type="OrthoDB" id="2348469at2759"/>
<organism evidence="3 4">
    <name type="scientific">Rhizophagus irregularis</name>
    <dbReference type="NCBI Taxonomy" id="588596"/>
    <lineage>
        <taxon>Eukaryota</taxon>
        <taxon>Fungi</taxon>
        <taxon>Fungi incertae sedis</taxon>
        <taxon>Mucoromycota</taxon>
        <taxon>Glomeromycotina</taxon>
        <taxon>Glomeromycetes</taxon>
        <taxon>Glomerales</taxon>
        <taxon>Glomeraceae</taxon>
        <taxon>Rhizophagus</taxon>
    </lineage>
</organism>
<gene>
    <name evidence="3" type="ORF">CHRIB12_LOCUS12340</name>
</gene>